<evidence type="ECO:0000256" key="2">
    <source>
        <dbReference type="ARBA" id="ARBA00006661"/>
    </source>
</evidence>
<feature type="region of interest" description="Disordered" evidence="8">
    <location>
        <begin position="799"/>
        <end position="930"/>
    </location>
</feature>
<evidence type="ECO:0000256" key="8">
    <source>
        <dbReference type="SAM" id="MobiDB-lite"/>
    </source>
</evidence>
<evidence type="ECO:0000256" key="4">
    <source>
        <dbReference type="ARBA" id="ARBA00023172"/>
    </source>
</evidence>
<feature type="compositionally biased region" description="Low complexity" evidence="8">
    <location>
        <begin position="37"/>
        <end position="47"/>
    </location>
</feature>
<dbReference type="OrthoDB" id="5349119at2759"/>
<gene>
    <name evidence="9" type="ORF">BDY17DRAFT_325863</name>
</gene>
<evidence type="ECO:0000313" key="10">
    <source>
        <dbReference type="Proteomes" id="UP000799767"/>
    </source>
</evidence>
<dbReference type="GeneID" id="54478422"/>
<evidence type="ECO:0000313" key="9">
    <source>
        <dbReference type="EMBL" id="KAF2481150.1"/>
    </source>
</evidence>
<dbReference type="EMBL" id="MU001638">
    <property type="protein sequence ID" value="KAF2481150.1"/>
    <property type="molecule type" value="Genomic_DNA"/>
</dbReference>
<proteinExistence type="inferred from homology"/>
<feature type="compositionally biased region" description="Basic and acidic residues" evidence="8">
    <location>
        <begin position="829"/>
        <end position="847"/>
    </location>
</feature>
<feature type="compositionally biased region" description="Polar residues" evidence="8">
    <location>
        <begin position="856"/>
        <end position="871"/>
    </location>
</feature>
<feature type="region of interest" description="Disordered" evidence="8">
    <location>
        <begin position="1"/>
        <end position="70"/>
    </location>
</feature>
<dbReference type="GO" id="GO:0006281">
    <property type="term" value="P:DNA repair"/>
    <property type="evidence" value="ECO:0007669"/>
    <property type="project" value="UniProtKB-KW"/>
</dbReference>
<keyword evidence="6" id="KW-0539">Nucleus</keyword>
<keyword evidence="3" id="KW-0227">DNA damage</keyword>
<dbReference type="AlphaFoldDB" id="A0A6A6PM42"/>
<name>A0A6A6PM42_9PEZI</name>
<feature type="compositionally biased region" description="Polar residues" evidence="8">
    <location>
        <begin position="799"/>
        <end position="819"/>
    </location>
</feature>
<dbReference type="RefSeq" id="XP_033587720.1">
    <property type="nucleotide sequence ID" value="XM_033737420.1"/>
</dbReference>
<accession>A0A6A6PM42</accession>
<feature type="region of interest" description="Disordered" evidence="8">
    <location>
        <begin position="743"/>
        <end position="781"/>
    </location>
</feature>
<sequence>MATASPILIHSSSPFTLRVRHSATPPAAQRERRDTDPSSSPRLPSPSTFVKRLGKATPDGSTAQAAFDGRPIAFPGVETRADIERLDAMDDLDVEKEDVLVVSQLGNKDRASQKSGKHMIVNEASTTMPPAPAALDSEPSTTVADGLNPDHAAQPLDLEIEQPESAADTKAPKQAKKPRKKPSKPATGENVSAAKKPKKRTWKSEEFVLNSDEPVAEADGESSRTGRTTATDPDRDQRKGSGKLQPVKSATKRSRKKKNDETPTNKDTETEEQSVYFINTPIATENASGPSAVLPSVPATYGDTTSSNLDDTEASVPIIQRRRCWTPPVDTETVRTDTPRPPTAGSEASNASQVQKLDLQQFISDLSYTAKTPSARGLSGEAVTKRRRIELSEFSTTDLAAIEKPHGQALKTPKPAPKQKKKPQTITAVATAAFLPAKLDEPEQGLDTAAIPAQPTVDEAVLASVSKHAKAERIVKQPKKRRKRLIKVIDGPESAVKKGKTPRKRAAATSAKKKKPAKPNEPDPRLQLYPPEHAVAEIRKLDFLFGTSSQLAPAEPPRFIRDVLAALRTSEDDVRTHQSYSSPPLQSSQGVTSPSHQICTRVPTAPHGTSLSLGQAARGLWCVAARDFEGNLLRTGDVHTDVRDEHLIDDGIPAVSEAVQAAVDMPAPPEEMQTVQEENVIAIHSSPLVAPPAIIEGFSPPKADRELTPQLSDILAHPETTIHQSTADEDSWMLLDSDDSVLSALLSPDHPPARAEGHTAQLPSPLPSRPTQGHIPMASRPALHPLDANRSLTHNTPMEKSSVLHSAQAFSSTAPSSAHATKRPRGRSRKDPIAHPDESVSPTKHDQPLPLPEVQPGSSPNPLKPPRTNTHAARWSASAPHTQWLDIDEISDSESPTTPSPPRRSASSSPPAVQPLLLSPSRSQQHDRESKVDMLAVSETLKLDGTQWPEVKAALYPLITETVKIAKGRTTASGPELSWWEKILMYDPIVVEDLTAWLNECGVHIDVRRKVKGGKKGGKRKADAAETAEWELCREPLQAWMVQKWCEEKSICCYLKSGSWRGGRGGNA</sequence>
<keyword evidence="4" id="KW-0233">DNA recombination</keyword>
<feature type="compositionally biased region" description="Low complexity" evidence="8">
    <location>
        <begin position="578"/>
        <end position="589"/>
    </location>
</feature>
<reference evidence="9" key="1">
    <citation type="journal article" date="2020" name="Stud. Mycol.">
        <title>101 Dothideomycetes genomes: a test case for predicting lifestyles and emergence of pathogens.</title>
        <authorList>
            <person name="Haridas S."/>
            <person name="Albert R."/>
            <person name="Binder M."/>
            <person name="Bloem J."/>
            <person name="Labutti K."/>
            <person name="Salamov A."/>
            <person name="Andreopoulos B."/>
            <person name="Baker S."/>
            <person name="Barry K."/>
            <person name="Bills G."/>
            <person name="Bluhm B."/>
            <person name="Cannon C."/>
            <person name="Castanera R."/>
            <person name="Culley D."/>
            <person name="Daum C."/>
            <person name="Ezra D."/>
            <person name="Gonzalez J."/>
            <person name="Henrissat B."/>
            <person name="Kuo A."/>
            <person name="Liang C."/>
            <person name="Lipzen A."/>
            <person name="Lutzoni F."/>
            <person name="Magnuson J."/>
            <person name="Mondo S."/>
            <person name="Nolan M."/>
            <person name="Ohm R."/>
            <person name="Pangilinan J."/>
            <person name="Park H.-J."/>
            <person name="Ramirez L."/>
            <person name="Alfaro M."/>
            <person name="Sun H."/>
            <person name="Tritt A."/>
            <person name="Yoshinaga Y."/>
            <person name="Zwiers L.-H."/>
            <person name="Turgeon B."/>
            <person name="Goodwin S."/>
            <person name="Spatafora J."/>
            <person name="Crous P."/>
            <person name="Grigoriev I."/>
        </authorList>
    </citation>
    <scope>NUCLEOTIDE SEQUENCE</scope>
    <source>
        <strain evidence="9">CBS 113389</strain>
    </source>
</reference>
<evidence type="ECO:0000256" key="3">
    <source>
        <dbReference type="ARBA" id="ARBA00022763"/>
    </source>
</evidence>
<feature type="compositionally biased region" description="Basic residues" evidence="8">
    <location>
        <begin position="497"/>
        <end position="517"/>
    </location>
</feature>
<evidence type="ECO:0000256" key="1">
    <source>
        <dbReference type="ARBA" id="ARBA00004123"/>
    </source>
</evidence>
<comment type="subcellular location">
    <subcellularLocation>
        <location evidence="1">Nucleus</location>
    </subcellularLocation>
</comment>
<feature type="region of interest" description="Disordered" evidence="8">
    <location>
        <begin position="490"/>
        <end position="528"/>
    </location>
</feature>
<dbReference type="GO" id="GO:0006310">
    <property type="term" value="P:DNA recombination"/>
    <property type="evidence" value="ECO:0007669"/>
    <property type="project" value="UniProtKB-KW"/>
</dbReference>
<feature type="compositionally biased region" description="Low complexity" evidence="8">
    <location>
        <begin position="903"/>
        <end position="921"/>
    </location>
</feature>
<comment type="similarity">
    <text evidence="2">Belongs to the SLX4 family.</text>
</comment>
<dbReference type="GO" id="GO:0033557">
    <property type="term" value="C:Slx1-Slx4 complex"/>
    <property type="evidence" value="ECO:0007669"/>
    <property type="project" value="InterPro"/>
</dbReference>
<feature type="compositionally biased region" description="Basic and acidic residues" evidence="8">
    <location>
        <begin position="258"/>
        <end position="268"/>
    </location>
</feature>
<dbReference type="Pfam" id="PF09494">
    <property type="entry name" value="Slx4"/>
    <property type="match status" value="1"/>
</dbReference>
<feature type="region of interest" description="Disordered" evidence="8">
    <location>
        <begin position="105"/>
        <end position="353"/>
    </location>
</feature>
<dbReference type="InterPro" id="IPR018574">
    <property type="entry name" value="Structure-sp_endonuc_su_Slx4"/>
</dbReference>
<keyword evidence="10" id="KW-1185">Reference proteome</keyword>
<evidence type="ECO:0000256" key="7">
    <source>
        <dbReference type="ARBA" id="ARBA00029496"/>
    </source>
</evidence>
<feature type="region of interest" description="Disordered" evidence="8">
    <location>
        <begin position="573"/>
        <end position="603"/>
    </location>
</feature>
<protein>
    <recommendedName>
        <fullName evidence="7">Structure-specific endonuclease subunit SLX4</fullName>
    </recommendedName>
</protein>
<organism evidence="9 10">
    <name type="scientific">Neohortaea acidophila</name>
    <dbReference type="NCBI Taxonomy" id="245834"/>
    <lineage>
        <taxon>Eukaryota</taxon>
        <taxon>Fungi</taxon>
        <taxon>Dikarya</taxon>
        <taxon>Ascomycota</taxon>
        <taxon>Pezizomycotina</taxon>
        <taxon>Dothideomycetes</taxon>
        <taxon>Dothideomycetidae</taxon>
        <taxon>Mycosphaerellales</taxon>
        <taxon>Teratosphaeriaceae</taxon>
        <taxon>Neohortaea</taxon>
    </lineage>
</organism>
<dbReference type="Proteomes" id="UP000799767">
    <property type="component" value="Unassembled WGS sequence"/>
</dbReference>
<evidence type="ECO:0000256" key="6">
    <source>
        <dbReference type="ARBA" id="ARBA00023242"/>
    </source>
</evidence>
<keyword evidence="5" id="KW-0234">DNA repair</keyword>
<feature type="compositionally biased region" description="Basic residues" evidence="8">
    <location>
        <begin position="173"/>
        <end position="183"/>
    </location>
</feature>
<evidence type="ECO:0000256" key="5">
    <source>
        <dbReference type="ARBA" id="ARBA00023204"/>
    </source>
</evidence>
<dbReference type="GO" id="GO:0006260">
    <property type="term" value="P:DNA replication"/>
    <property type="evidence" value="ECO:0007669"/>
    <property type="project" value="InterPro"/>
</dbReference>